<dbReference type="RefSeq" id="WP_343816980.1">
    <property type="nucleotide sequence ID" value="NZ_BAAAFA010000005.1"/>
</dbReference>
<dbReference type="EMBL" id="BAAAFA010000005">
    <property type="protein sequence ID" value="GAA0816750.1"/>
    <property type="molecule type" value="Genomic_DNA"/>
</dbReference>
<evidence type="ECO:0000256" key="8">
    <source>
        <dbReference type="SAM" id="Phobius"/>
    </source>
</evidence>
<evidence type="ECO:0000256" key="1">
    <source>
        <dbReference type="ARBA" id="ARBA00004429"/>
    </source>
</evidence>
<keyword evidence="3" id="KW-1003">Cell membrane</keyword>
<evidence type="ECO:0000256" key="3">
    <source>
        <dbReference type="ARBA" id="ARBA00022475"/>
    </source>
</evidence>
<evidence type="ECO:0000313" key="9">
    <source>
        <dbReference type="EMBL" id="GAA0816750.1"/>
    </source>
</evidence>
<keyword evidence="6 8" id="KW-1133">Transmembrane helix</keyword>
<dbReference type="InterPro" id="IPR021147">
    <property type="entry name" value="DUF697"/>
</dbReference>
<keyword evidence="4" id="KW-0997">Cell inner membrane</keyword>
<reference evidence="9 10" key="1">
    <citation type="journal article" date="2019" name="Int. J. Syst. Evol. Microbiol.">
        <title>The Global Catalogue of Microorganisms (GCM) 10K type strain sequencing project: providing services to taxonomists for standard genome sequencing and annotation.</title>
        <authorList>
            <consortium name="The Broad Institute Genomics Platform"/>
            <consortium name="The Broad Institute Genome Sequencing Center for Infectious Disease"/>
            <person name="Wu L."/>
            <person name="Ma J."/>
        </authorList>
    </citation>
    <scope>NUCLEOTIDE SEQUENCE [LARGE SCALE GENOMIC DNA]</scope>
    <source>
        <strain evidence="9 10">JCM 15608</strain>
    </source>
</reference>
<dbReference type="NCBIfam" id="TIGR01620">
    <property type="entry name" value="hyp_HI0043"/>
    <property type="match status" value="1"/>
</dbReference>
<dbReference type="PANTHER" id="PTHR39342">
    <property type="entry name" value="UPF0283 MEMBRANE PROTEIN YCJF"/>
    <property type="match status" value="1"/>
</dbReference>
<accession>A0ABN1L6M0</accession>
<dbReference type="InterPro" id="IPR006507">
    <property type="entry name" value="UPF0283"/>
</dbReference>
<feature type="transmembrane region" description="Helical" evidence="8">
    <location>
        <begin position="80"/>
        <end position="102"/>
    </location>
</feature>
<sequence length="362" mass="40038">MTSTKKEDVHQQQVLFDEPEITAAADESINEQIIFQDNESFVLSDNNTNAYDTRTELTNATPLLSDDATLHSTKKNSKSWLWRVIAGLFVTIVVIEASLFFISGFSSSPIMTSFYAALLACLSVVGIRSLWRELLGLKHFNAQQKVQKQAAYLLAHEGASSKEAEAFCQNITESLPCDIAFSNEQEKKAWLNAVDANHNTQELLQVYSRVVLSKVDEKALNEVTKFSTEAVVLVALSPIAIIDMLIMLSRNLRMINKVAGLYGLKLGYWSRIKLIKQVFVNMAYAGASEIISDLGSDLLGAELLGKLSTRFAQGLGAGMLTARLGVKTMQLCRPIPFDDKPKLSSVRKKLVSQIKTLISPKK</sequence>
<comment type="caution">
    <text evidence="9">The sequence shown here is derived from an EMBL/GenBank/DDBJ whole genome shotgun (WGS) entry which is preliminary data.</text>
</comment>
<feature type="transmembrane region" description="Helical" evidence="8">
    <location>
        <begin position="114"/>
        <end position="131"/>
    </location>
</feature>
<protein>
    <submittedName>
        <fullName evidence="9">TIGR01620 family protein</fullName>
    </submittedName>
</protein>
<feature type="transmembrane region" description="Helical" evidence="8">
    <location>
        <begin position="230"/>
        <end position="248"/>
    </location>
</feature>
<evidence type="ECO:0000256" key="5">
    <source>
        <dbReference type="ARBA" id="ARBA00022692"/>
    </source>
</evidence>
<evidence type="ECO:0000256" key="6">
    <source>
        <dbReference type="ARBA" id="ARBA00022989"/>
    </source>
</evidence>
<gene>
    <name evidence="9" type="ORF">GCM10009111_17010</name>
</gene>
<dbReference type="Proteomes" id="UP001500021">
    <property type="component" value="Unassembled WGS sequence"/>
</dbReference>
<evidence type="ECO:0000256" key="7">
    <source>
        <dbReference type="ARBA" id="ARBA00023136"/>
    </source>
</evidence>
<comment type="subcellular location">
    <subcellularLocation>
        <location evidence="1">Cell inner membrane</location>
        <topology evidence="1">Multi-pass membrane protein</topology>
    </subcellularLocation>
</comment>
<dbReference type="PANTHER" id="PTHR39342:SF1">
    <property type="entry name" value="UPF0283 MEMBRANE PROTEIN YCJF"/>
    <property type="match status" value="1"/>
</dbReference>
<keyword evidence="10" id="KW-1185">Reference proteome</keyword>
<evidence type="ECO:0000256" key="2">
    <source>
        <dbReference type="ARBA" id="ARBA00008255"/>
    </source>
</evidence>
<dbReference type="Pfam" id="PF05128">
    <property type="entry name" value="DUF697"/>
    <property type="match status" value="1"/>
</dbReference>
<name>A0ABN1L6M0_9GAMM</name>
<proteinExistence type="inferred from homology"/>
<evidence type="ECO:0000256" key="4">
    <source>
        <dbReference type="ARBA" id="ARBA00022519"/>
    </source>
</evidence>
<evidence type="ECO:0000313" key="10">
    <source>
        <dbReference type="Proteomes" id="UP001500021"/>
    </source>
</evidence>
<keyword evidence="7 8" id="KW-0472">Membrane</keyword>
<comment type="similarity">
    <text evidence="2">Belongs to the UPF0283 family.</text>
</comment>
<keyword evidence="5 8" id="KW-0812">Transmembrane</keyword>
<organism evidence="9 10">
    <name type="scientific">Colwellia asteriadis</name>
    <dbReference type="NCBI Taxonomy" id="517723"/>
    <lineage>
        <taxon>Bacteria</taxon>
        <taxon>Pseudomonadati</taxon>
        <taxon>Pseudomonadota</taxon>
        <taxon>Gammaproteobacteria</taxon>
        <taxon>Alteromonadales</taxon>
        <taxon>Colwelliaceae</taxon>
        <taxon>Colwellia</taxon>
    </lineage>
</organism>